<dbReference type="GO" id="GO:0016020">
    <property type="term" value="C:membrane"/>
    <property type="evidence" value="ECO:0007669"/>
    <property type="project" value="UniProtKB-SubCell"/>
</dbReference>
<dbReference type="GO" id="GO:0005230">
    <property type="term" value="F:extracellular ligand-gated monoatomic ion channel activity"/>
    <property type="evidence" value="ECO:0007669"/>
    <property type="project" value="InterPro"/>
</dbReference>
<evidence type="ECO:0000259" key="7">
    <source>
        <dbReference type="Pfam" id="PF02932"/>
    </source>
</evidence>
<dbReference type="Gene3D" id="3.40.50.300">
    <property type="entry name" value="P-loop containing nucleotide triphosphate hydrolases"/>
    <property type="match status" value="1"/>
</dbReference>
<dbReference type="CDD" id="cd19051">
    <property type="entry name" value="LGIC_TM_cation"/>
    <property type="match status" value="1"/>
</dbReference>
<dbReference type="Gene3D" id="2.70.170.10">
    <property type="entry name" value="Neurotransmitter-gated ion-channel ligand-binding domain"/>
    <property type="match status" value="1"/>
</dbReference>
<feature type="transmembrane region" description="Helical" evidence="5">
    <location>
        <begin position="264"/>
        <end position="284"/>
    </location>
</feature>
<evidence type="ECO:0000256" key="5">
    <source>
        <dbReference type="SAM" id="Phobius"/>
    </source>
</evidence>
<protein>
    <submittedName>
        <fullName evidence="8">Uncharacterized protein</fullName>
    </submittedName>
</protein>
<gene>
    <name evidence="8" type="ORF">MSPICULIGERA_LOCUS22972</name>
</gene>
<evidence type="ECO:0000256" key="2">
    <source>
        <dbReference type="ARBA" id="ARBA00022692"/>
    </source>
</evidence>
<dbReference type="SUPFAM" id="SSF63712">
    <property type="entry name" value="Nicotinic receptor ligand binding domain-like"/>
    <property type="match status" value="1"/>
</dbReference>
<feature type="domain" description="Neurotransmitter-gated ion-channel ligand-binding" evidence="6">
    <location>
        <begin position="29"/>
        <end position="228"/>
    </location>
</feature>
<dbReference type="InterPro" id="IPR006029">
    <property type="entry name" value="Neurotrans-gated_channel_TM"/>
</dbReference>
<keyword evidence="4 5" id="KW-0472">Membrane</keyword>
<dbReference type="Pfam" id="PF02932">
    <property type="entry name" value="Neur_chan_memb"/>
    <property type="match status" value="1"/>
</dbReference>
<evidence type="ECO:0000256" key="3">
    <source>
        <dbReference type="ARBA" id="ARBA00022989"/>
    </source>
</evidence>
<organism evidence="8 9">
    <name type="scientific">Mesorhabditis spiculigera</name>
    <dbReference type="NCBI Taxonomy" id="96644"/>
    <lineage>
        <taxon>Eukaryota</taxon>
        <taxon>Metazoa</taxon>
        <taxon>Ecdysozoa</taxon>
        <taxon>Nematoda</taxon>
        <taxon>Chromadorea</taxon>
        <taxon>Rhabditida</taxon>
        <taxon>Rhabditina</taxon>
        <taxon>Rhabditomorpha</taxon>
        <taxon>Rhabditoidea</taxon>
        <taxon>Rhabditidae</taxon>
        <taxon>Mesorhabditinae</taxon>
        <taxon>Mesorhabditis</taxon>
    </lineage>
</organism>
<dbReference type="InterPro" id="IPR036719">
    <property type="entry name" value="Neuro-gated_channel_TM_sf"/>
</dbReference>
<reference evidence="8" key="1">
    <citation type="submission" date="2023-06" db="EMBL/GenBank/DDBJ databases">
        <authorList>
            <person name="Delattre M."/>
        </authorList>
    </citation>
    <scope>NUCLEOTIDE SEQUENCE</scope>
    <source>
        <strain evidence="8">AF72</strain>
    </source>
</reference>
<keyword evidence="9" id="KW-1185">Reference proteome</keyword>
<feature type="domain" description="Neurotransmitter-gated ion-channel transmembrane" evidence="7">
    <location>
        <begin position="235"/>
        <end position="320"/>
    </location>
</feature>
<sequence length="814" mass="92829">MLLISALLGSYMLASGSMVYAHYNETSLILRDIFADYDKRVIPFTDGPVMVNMTIVLGILIELRENEQIAAYVISHTQRWYDRRLSWNPSKYRGQREVIVPQSLVWLPKLFVYNSLETNEMLTPNKADVRLYHNGAVKLNMPEKLSCICRIETEMFPFDSQFCAVALASPLLNIEEMVVHATHPPKDSYFTGNTEWHLFNITVRHMNFLEEGEYRVEIHYIFHLQRRPIYYLTVIVAPTFLISALSILGIFSPGSSDGPRNEKVSLGLGSLLAMTVLLGIVAGAMPKSNAIPLLGYYILIVICLCAVGVSISMTFLAIAKQYIQRNETPSRQMLRLFLMNPDRKRRSTVYRTSFYRPDLIPMDKWARLALPLPHYSDRRTFVTVARGMGCAPSLSADADKRPDKANDRFLSSAPPIPVTIGNGVLRKPPNDQSLIFIFGGPGSQKGLIIEELVARFDFTLINAEEIIFTYLPHKLSHTVEGSQEVQEMVKNDTGALSLDWVLSMVSSRITNNTMKQRYIIDIVPTLHAFLKSESFLRGDQTRSMEDFERKHPVMFALDLNLCSTEEPTQEPDTGGGPEKENGRKQLSSELHAFLKGIDDAEKGRFERRMDLYQKGSSGFLHYFNFTKRVIRLDLYGMHVRNAVQTVCRLLADFGFTYSKEERRVILFSTEDRFEDIDLDFYKMRKVTLSHIYKERNASLESQMAAVSRYVARHPDDEHYAIVLDTVNKTEGKRTKVINFMERKVAHLDDFIKEYKNRVPFIRVPVSLNAITAPRNLIFLFLEPFPVRLAQTISAHLSSNGDKTPSECSTTSPTK</sequence>
<evidence type="ECO:0000313" key="8">
    <source>
        <dbReference type="EMBL" id="CAJ0584937.1"/>
    </source>
</evidence>
<dbReference type="SUPFAM" id="SSF90112">
    <property type="entry name" value="Neurotransmitter-gated ion-channel transmembrane pore"/>
    <property type="match status" value="1"/>
</dbReference>
<accession>A0AA36DCU0</accession>
<proteinExistence type="predicted"/>
<dbReference type="GO" id="GO:0004888">
    <property type="term" value="F:transmembrane signaling receptor activity"/>
    <property type="evidence" value="ECO:0007669"/>
    <property type="project" value="InterPro"/>
</dbReference>
<dbReference type="EMBL" id="CATQJA010002701">
    <property type="protein sequence ID" value="CAJ0584937.1"/>
    <property type="molecule type" value="Genomic_DNA"/>
</dbReference>
<evidence type="ECO:0000313" key="9">
    <source>
        <dbReference type="Proteomes" id="UP001177023"/>
    </source>
</evidence>
<dbReference type="Gene3D" id="1.20.58.390">
    <property type="entry name" value="Neurotransmitter-gated ion-channel transmembrane domain"/>
    <property type="match status" value="1"/>
</dbReference>
<dbReference type="FunFam" id="2.70.170.10:FF:000027">
    <property type="entry name" value="Ligand-Gated ion Channel"/>
    <property type="match status" value="1"/>
</dbReference>
<dbReference type="CDD" id="cd18989">
    <property type="entry name" value="LGIC_ECD_cation"/>
    <property type="match status" value="1"/>
</dbReference>
<keyword evidence="2 5" id="KW-0812">Transmembrane</keyword>
<evidence type="ECO:0000256" key="1">
    <source>
        <dbReference type="ARBA" id="ARBA00004141"/>
    </source>
</evidence>
<dbReference type="InterPro" id="IPR006201">
    <property type="entry name" value="Neur_channel"/>
</dbReference>
<dbReference type="FunFam" id="1.20.58.390:FF:000071">
    <property type="entry name" value="Ligand-Gated ion Channel"/>
    <property type="match status" value="1"/>
</dbReference>
<dbReference type="InterPro" id="IPR027417">
    <property type="entry name" value="P-loop_NTPase"/>
</dbReference>
<evidence type="ECO:0000256" key="4">
    <source>
        <dbReference type="ARBA" id="ARBA00023136"/>
    </source>
</evidence>
<keyword evidence="3 5" id="KW-1133">Transmembrane helix</keyword>
<feature type="transmembrane region" description="Helical" evidence="5">
    <location>
        <begin position="229"/>
        <end position="252"/>
    </location>
</feature>
<dbReference type="Pfam" id="PF02931">
    <property type="entry name" value="Neur_chan_LBD"/>
    <property type="match status" value="1"/>
</dbReference>
<name>A0AA36DCU0_9BILA</name>
<feature type="transmembrane region" description="Helical" evidence="5">
    <location>
        <begin position="296"/>
        <end position="319"/>
    </location>
</feature>
<comment type="caution">
    <text evidence="8">The sequence shown here is derived from an EMBL/GenBank/DDBJ whole genome shotgun (WGS) entry which is preliminary data.</text>
</comment>
<dbReference type="InterPro" id="IPR038050">
    <property type="entry name" value="Neuro_actylchol_rec"/>
</dbReference>
<dbReference type="PRINTS" id="PR00252">
    <property type="entry name" value="NRIONCHANNEL"/>
</dbReference>
<dbReference type="PANTHER" id="PTHR18945">
    <property type="entry name" value="NEUROTRANSMITTER GATED ION CHANNEL"/>
    <property type="match status" value="1"/>
</dbReference>
<dbReference type="InterPro" id="IPR036734">
    <property type="entry name" value="Neur_chan_lig-bd_sf"/>
</dbReference>
<dbReference type="Proteomes" id="UP001177023">
    <property type="component" value="Unassembled WGS sequence"/>
</dbReference>
<evidence type="ECO:0000259" key="6">
    <source>
        <dbReference type="Pfam" id="PF02931"/>
    </source>
</evidence>
<comment type="subcellular location">
    <subcellularLocation>
        <location evidence="1">Membrane</location>
        <topology evidence="1">Multi-pass membrane protein</topology>
    </subcellularLocation>
</comment>
<dbReference type="AlphaFoldDB" id="A0AA36DCU0"/>
<dbReference type="InterPro" id="IPR006202">
    <property type="entry name" value="Neur_chan_lig-bd"/>
</dbReference>
<feature type="non-terminal residue" evidence="8">
    <location>
        <position position="814"/>
    </location>
</feature>